<feature type="transmembrane region" description="Helical" evidence="7">
    <location>
        <begin position="12"/>
        <end position="31"/>
    </location>
</feature>
<comment type="similarity">
    <text evidence="2">Belongs to the DoxX family.</text>
</comment>
<comment type="caution">
    <text evidence="8">The sequence shown here is derived from an EMBL/GenBank/DDBJ whole genome shotgun (WGS) entry which is preliminary data.</text>
</comment>
<keyword evidence="4 7" id="KW-0812">Transmembrane</keyword>
<evidence type="ECO:0000313" key="9">
    <source>
        <dbReference type="Proteomes" id="UP000772181"/>
    </source>
</evidence>
<keyword evidence="3" id="KW-1003">Cell membrane</keyword>
<dbReference type="Pfam" id="PF07681">
    <property type="entry name" value="DoxX"/>
    <property type="match status" value="1"/>
</dbReference>
<evidence type="ECO:0000256" key="5">
    <source>
        <dbReference type="ARBA" id="ARBA00022989"/>
    </source>
</evidence>
<dbReference type="AlphaFoldDB" id="A0A933GLV3"/>
<evidence type="ECO:0000256" key="6">
    <source>
        <dbReference type="ARBA" id="ARBA00023136"/>
    </source>
</evidence>
<feature type="transmembrane region" description="Helical" evidence="7">
    <location>
        <begin position="111"/>
        <end position="134"/>
    </location>
</feature>
<gene>
    <name evidence="8" type="ORF">HY730_05455</name>
</gene>
<dbReference type="PANTHER" id="PTHR33452">
    <property type="entry name" value="OXIDOREDUCTASE CATD-RELATED"/>
    <property type="match status" value="1"/>
</dbReference>
<feature type="transmembrane region" description="Helical" evidence="7">
    <location>
        <begin position="80"/>
        <end position="99"/>
    </location>
</feature>
<dbReference type="PANTHER" id="PTHR33452:SF4">
    <property type="entry name" value="BLL4328 PROTEIN"/>
    <property type="match status" value="1"/>
</dbReference>
<dbReference type="EMBL" id="JACQWF010000248">
    <property type="protein sequence ID" value="MBI4595811.1"/>
    <property type="molecule type" value="Genomic_DNA"/>
</dbReference>
<evidence type="ECO:0000256" key="2">
    <source>
        <dbReference type="ARBA" id="ARBA00006679"/>
    </source>
</evidence>
<feature type="transmembrane region" description="Helical" evidence="7">
    <location>
        <begin position="51"/>
        <end position="73"/>
    </location>
</feature>
<comment type="subcellular location">
    <subcellularLocation>
        <location evidence="1">Cell membrane</location>
        <topology evidence="1">Multi-pass membrane protein</topology>
    </subcellularLocation>
</comment>
<protein>
    <submittedName>
        <fullName evidence="8">DoxX family protein</fullName>
    </submittedName>
</protein>
<proteinExistence type="inferred from homology"/>
<name>A0A933GLV3_UNCTE</name>
<dbReference type="GO" id="GO:0005886">
    <property type="term" value="C:plasma membrane"/>
    <property type="evidence" value="ECO:0007669"/>
    <property type="project" value="UniProtKB-SubCell"/>
</dbReference>
<dbReference type="InterPro" id="IPR051907">
    <property type="entry name" value="DoxX-like_oxidoreductase"/>
</dbReference>
<evidence type="ECO:0000256" key="7">
    <source>
        <dbReference type="SAM" id="Phobius"/>
    </source>
</evidence>
<evidence type="ECO:0000256" key="3">
    <source>
        <dbReference type="ARBA" id="ARBA00022475"/>
    </source>
</evidence>
<dbReference type="Proteomes" id="UP000772181">
    <property type="component" value="Unassembled WGS sequence"/>
</dbReference>
<reference evidence="8" key="1">
    <citation type="submission" date="2020-07" db="EMBL/GenBank/DDBJ databases">
        <title>Huge and variable diversity of episymbiotic CPR bacteria and DPANN archaea in groundwater ecosystems.</title>
        <authorList>
            <person name="He C.Y."/>
            <person name="Keren R."/>
            <person name="Whittaker M."/>
            <person name="Farag I.F."/>
            <person name="Doudna J."/>
            <person name="Cate J.H.D."/>
            <person name="Banfield J.F."/>
        </authorList>
    </citation>
    <scope>NUCLEOTIDE SEQUENCE</scope>
    <source>
        <strain evidence="8">NC_groundwater_1482_Ag_S-0.65um_47_24</strain>
    </source>
</reference>
<organism evidence="8 9">
    <name type="scientific">Tectimicrobiota bacterium</name>
    <dbReference type="NCBI Taxonomy" id="2528274"/>
    <lineage>
        <taxon>Bacteria</taxon>
        <taxon>Pseudomonadati</taxon>
        <taxon>Nitrospinota/Tectimicrobiota group</taxon>
        <taxon>Candidatus Tectimicrobiota</taxon>
    </lineage>
</organism>
<dbReference type="InterPro" id="IPR032808">
    <property type="entry name" value="DoxX"/>
</dbReference>
<keyword evidence="5 7" id="KW-1133">Transmembrane helix</keyword>
<evidence type="ECO:0000256" key="4">
    <source>
        <dbReference type="ARBA" id="ARBA00022692"/>
    </source>
</evidence>
<evidence type="ECO:0000256" key="1">
    <source>
        <dbReference type="ARBA" id="ARBA00004651"/>
    </source>
</evidence>
<accession>A0A933GLV3</accession>
<evidence type="ECO:0000313" key="8">
    <source>
        <dbReference type="EMBL" id="MBI4595811.1"/>
    </source>
</evidence>
<sequence>MNGPGLVSRWCALAPYLLSVLRIMAAFLFMQPGTAKLFAFPAAILPTGGTAPLWSLIGLAGILEAFGGFLLLLGLFTRPVAFLLSGEMAVAYFIGHAPHGFWPVLNHGMPAILFCFIWLYLSVAGSGPWSLDVLRRTYSQPKP</sequence>
<keyword evidence="6 7" id="KW-0472">Membrane</keyword>